<evidence type="ECO:0000313" key="3">
    <source>
        <dbReference type="EMBL" id="MPN04303.1"/>
    </source>
</evidence>
<accession>A0A645EUX6</accession>
<dbReference type="InterPro" id="IPR050921">
    <property type="entry name" value="T4SS_GSP_E_ATPase"/>
</dbReference>
<dbReference type="AlphaFoldDB" id="A0A645EUX6"/>
<name>A0A645EUX6_9ZZZZ</name>
<dbReference type="SUPFAM" id="SSF52540">
    <property type="entry name" value="P-loop containing nucleoside triphosphate hydrolases"/>
    <property type="match status" value="1"/>
</dbReference>
<dbReference type="Pfam" id="PF00437">
    <property type="entry name" value="T2SSE"/>
    <property type="match status" value="1"/>
</dbReference>
<dbReference type="InterPro" id="IPR001482">
    <property type="entry name" value="T2SS/T4SS_dom"/>
</dbReference>
<evidence type="ECO:0000256" key="1">
    <source>
        <dbReference type="ARBA" id="ARBA00006611"/>
    </source>
</evidence>
<dbReference type="EMBL" id="VSSQ01050229">
    <property type="protein sequence ID" value="MPN04303.1"/>
    <property type="molecule type" value="Genomic_DNA"/>
</dbReference>
<sequence length="204" mass="22847">MNLTAYDTENDRPARVLYSVTKDPPNPISMLDLIVSSLRFHPSLIVPAEVRDAAAWEAANAGQTGHTILTAFHADGAHDAYRRLVSMCHLAQTGLSDELLLEMCAGAWPVMVFKKQLKDNSRKYMEIFEATGVEAGKLKGRMLYRFMISETERDGHGRVVKVHGFHQKVGTISPELFNRLRDNGAPESDLCRLFPDTHPEVIEK</sequence>
<dbReference type="Gene3D" id="3.40.50.300">
    <property type="entry name" value="P-loop containing nucleotide triphosphate hydrolases"/>
    <property type="match status" value="1"/>
</dbReference>
<evidence type="ECO:0000259" key="2">
    <source>
        <dbReference type="Pfam" id="PF00437"/>
    </source>
</evidence>
<dbReference type="GO" id="GO:0016887">
    <property type="term" value="F:ATP hydrolysis activity"/>
    <property type="evidence" value="ECO:0007669"/>
    <property type="project" value="InterPro"/>
</dbReference>
<reference evidence="3" key="1">
    <citation type="submission" date="2019-08" db="EMBL/GenBank/DDBJ databases">
        <authorList>
            <person name="Kucharzyk K."/>
            <person name="Murdoch R.W."/>
            <person name="Higgins S."/>
            <person name="Loffler F."/>
        </authorList>
    </citation>
    <scope>NUCLEOTIDE SEQUENCE</scope>
</reference>
<feature type="domain" description="Bacterial type II secretion system protein E" evidence="2">
    <location>
        <begin position="28"/>
        <end position="92"/>
    </location>
</feature>
<proteinExistence type="inferred from homology"/>
<dbReference type="PANTHER" id="PTHR30486">
    <property type="entry name" value="TWITCHING MOTILITY PROTEIN PILT"/>
    <property type="match status" value="1"/>
</dbReference>
<dbReference type="InterPro" id="IPR027417">
    <property type="entry name" value="P-loop_NTPase"/>
</dbReference>
<comment type="caution">
    <text evidence="3">The sequence shown here is derived from an EMBL/GenBank/DDBJ whole genome shotgun (WGS) entry which is preliminary data.</text>
</comment>
<organism evidence="3">
    <name type="scientific">bioreactor metagenome</name>
    <dbReference type="NCBI Taxonomy" id="1076179"/>
    <lineage>
        <taxon>unclassified sequences</taxon>
        <taxon>metagenomes</taxon>
        <taxon>ecological metagenomes</taxon>
    </lineage>
</organism>
<comment type="similarity">
    <text evidence="1">Belongs to the GSP E family.</text>
</comment>
<dbReference type="PANTHER" id="PTHR30486:SF6">
    <property type="entry name" value="TYPE IV PILUS RETRACTATION ATPASE PILT"/>
    <property type="match status" value="1"/>
</dbReference>
<gene>
    <name evidence="3" type="ORF">SDC9_151539</name>
</gene>
<protein>
    <recommendedName>
        <fullName evidence="2">Bacterial type II secretion system protein E domain-containing protein</fullName>
    </recommendedName>
</protein>